<dbReference type="SUPFAM" id="SSF52440">
    <property type="entry name" value="PreATP-grasp domain"/>
    <property type="match status" value="1"/>
</dbReference>
<dbReference type="SUPFAM" id="SSF56059">
    <property type="entry name" value="Glutathione synthetase ATP-binding domain-like"/>
    <property type="match status" value="1"/>
</dbReference>
<accession>A0A1I5PFF9</accession>
<dbReference type="OrthoDB" id="9807240at2"/>
<evidence type="ECO:0000256" key="2">
    <source>
        <dbReference type="ARBA" id="ARBA00001946"/>
    </source>
</evidence>
<evidence type="ECO:0000256" key="9">
    <source>
        <dbReference type="ARBA" id="ARBA00022840"/>
    </source>
</evidence>
<evidence type="ECO:0000256" key="3">
    <source>
        <dbReference type="ARBA" id="ARBA00005174"/>
    </source>
</evidence>
<dbReference type="Gene3D" id="3.30.1490.20">
    <property type="entry name" value="ATP-grasp fold, A domain"/>
    <property type="match status" value="1"/>
</dbReference>
<evidence type="ECO:0000256" key="12">
    <source>
        <dbReference type="ARBA" id="ARBA00042242"/>
    </source>
</evidence>
<keyword evidence="7 15" id="KW-0547">Nucleotide-binding</keyword>
<dbReference type="Pfam" id="PF01071">
    <property type="entry name" value="GARS_A"/>
    <property type="match status" value="1"/>
</dbReference>
<evidence type="ECO:0000256" key="8">
    <source>
        <dbReference type="ARBA" id="ARBA00022755"/>
    </source>
</evidence>
<evidence type="ECO:0000256" key="1">
    <source>
        <dbReference type="ARBA" id="ARBA00001936"/>
    </source>
</evidence>
<sequence>MNVLIVGGGGREHALARAFAESPQVDTVYAAPGNAGMKQTAVCVNVNEEDAGSLTAFAAKNDIDLTVVGPEAPLLEGIVNAFQEAGLTVFGPTKEAAAIEGSKSFAKAFMERHRIPTGTYKVTSDYDEALRHVENEGVPIVIKADGLAAGKGVTVAFTKEEAKTALRDILLDDKFGEAGASVVLEEYLEGEELSLMAFVHGTTVVPMVGAQDHKRAFDGDQGPNTGGMGAYSPVPQFDDVDVERAVRDVLQPAADGLAAEGRSFTGILYAGLMMTVDGPKVVEFNARFGDPEAQVVLPRLDSDLASVMTELLDGGRPSLTWSGDAVLGVVAASKGYPGSYDKGVPITHVPDSDLLFFAGAGEENDTYVTAGGRVLLLAEKAATLQEAQTAVYEKLKDLDTTNLFYRTDIGRNVIKD</sequence>
<dbReference type="Pfam" id="PF02844">
    <property type="entry name" value="GARS_N"/>
    <property type="match status" value="1"/>
</dbReference>
<evidence type="ECO:0000313" key="17">
    <source>
        <dbReference type="EMBL" id="SFP32607.1"/>
    </source>
</evidence>
<organism evidence="17 18">
    <name type="scientific">Salibacterium halotolerans</name>
    <dbReference type="NCBI Taxonomy" id="1884432"/>
    <lineage>
        <taxon>Bacteria</taxon>
        <taxon>Bacillati</taxon>
        <taxon>Bacillota</taxon>
        <taxon>Bacilli</taxon>
        <taxon>Bacillales</taxon>
        <taxon>Bacillaceae</taxon>
    </lineage>
</organism>
<dbReference type="PANTHER" id="PTHR43472:SF1">
    <property type="entry name" value="PHOSPHORIBOSYLAMINE--GLYCINE LIGASE, CHLOROPLASTIC"/>
    <property type="match status" value="1"/>
</dbReference>
<evidence type="ECO:0000256" key="13">
    <source>
        <dbReference type="ARBA" id="ARBA00042864"/>
    </source>
</evidence>
<proteinExistence type="inferred from homology"/>
<dbReference type="GO" id="GO:0009113">
    <property type="term" value="P:purine nucleobase biosynthetic process"/>
    <property type="evidence" value="ECO:0007669"/>
    <property type="project" value="InterPro"/>
</dbReference>
<dbReference type="InterPro" id="IPR000115">
    <property type="entry name" value="PRibGlycinamide_synth"/>
</dbReference>
<dbReference type="PROSITE" id="PS50975">
    <property type="entry name" value="ATP_GRASP"/>
    <property type="match status" value="1"/>
</dbReference>
<evidence type="ECO:0000256" key="15">
    <source>
        <dbReference type="PROSITE-ProRule" id="PRU00409"/>
    </source>
</evidence>
<dbReference type="InterPro" id="IPR020562">
    <property type="entry name" value="PRibGlycinamide_synth_N"/>
</dbReference>
<dbReference type="Proteomes" id="UP000198892">
    <property type="component" value="Unassembled WGS sequence"/>
</dbReference>
<name>A0A1I5PFF9_9BACI</name>
<evidence type="ECO:0000256" key="11">
    <source>
        <dbReference type="ARBA" id="ARBA00038345"/>
    </source>
</evidence>
<dbReference type="HAMAP" id="MF_00138">
    <property type="entry name" value="GARS"/>
    <property type="match status" value="1"/>
</dbReference>
<dbReference type="PANTHER" id="PTHR43472">
    <property type="entry name" value="PHOSPHORIBOSYLAMINE--GLYCINE LIGASE"/>
    <property type="match status" value="1"/>
</dbReference>
<evidence type="ECO:0000313" key="18">
    <source>
        <dbReference type="Proteomes" id="UP000198892"/>
    </source>
</evidence>
<dbReference type="InterPro" id="IPR020560">
    <property type="entry name" value="PRibGlycinamide_synth_C-dom"/>
</dbReference>
<evidence type="ECO:0000256" key="4">
    <source>
        <dbReference type="ARBA" id="ARBA00013255"/>
    </source>
</evidence>
<evidence type="ECO:0000256" key="14">
    <source>
        <dbReference type="HAMAP-Rule" id="MF_00138"/>
    </source>
</evidence>
<comment type="cofactor">
    <cofactor evidence="1">
        <name>Mn(2+)</name>
        <dbReference type="ChEBI" id="CHEBI:29035"/>
    </cofactor>
</comment>
<dbReference type="Gene3D" id="3.30.470.20">
    <property type="entry name" value="ATP-grasp fold, B domain"/>
    <property type="match status" value="1"/>
</dbReference>
<dbReference type="InterPro" id="IPR016185">
    <property type="entry name" value="PreATP-grasp_dom_sf"/>
</dbReference>
<gene>
    <name evidence="14" type="primary">purD</name>
    <name evidence="17" type="ORF">SAMN05518683_10499</name>
</gene>
<dbReference type="GO" id="GO:0046872">
    <property type="term" value="F:metal ion binding"/>
    <property type="evidence" value="ECO:0007669"/>
    <property type="project" value="UniProtKB-KW"/>
</dbReference>
<keyword evidence="5 14" id="KW-0436">Ligase</keyword>
<dbReference type="InterPro" id="IPR013815">
    <property type="entry name" value="ATP_grasp_subdomain_1"/>
</dbReference>
<dbReference type="FunFam" id="3.30.470.20:FF:000018">
    <property type="entry name" value="Trifunctional purine biosynthetic protein adenosine-3"/>
    <property type="match status" value="1"/>
</dbReference>
<dbReference type="GO" id="GO:0004637">
    <property type="term" value="F:phosphoribosylamine-glycine ligase activity"/>
    <property type="evidence" value="ECO:0007669"/>
    <property type="project" value="UniProtKB-UniRule"/>
</dbReference>
<dbReference type="InterPro" id="IPR020561">
    <property type="entry name" value="PRibGlycinamid_synth_ATP-grasp"/>
</dbReference>
<dbReference type="Gene3D" id="3.90.600.10">
    <property type="entry name" value="Phosphoribosylglycinamide synthetase, C-terminal domain"/>
    <property type="match status" value="1"/>
</dbReference>
<evidence type="ECO:0000256" key="10">
    <source>
        <dbReference type="ARBA" id="ARBA00023211"/>
    </source>
</evidence>
<dbReference type="InterPro" id="IPR020559">
    <property type="entry name" value="PRibGlycinamide_synth_CS"/>
</dbReference>
<evidence type="ECO:0000256" key="7">
    <source>
        <dbReference type="ARBA" id="ARBA00022741"/>
    </source>
</evidence>
<dbReference type="InterPro" id="IPR011761">
    <property type="entry name" value="ATP-grasp"/>
</dbReference>
<dbReference type="Gene3D" id="3.40.50.20">
    <property type="match status" value="1"/>
</dbReference>
<keyword evidence="10" id="KW-0464">Manganese</keyword>
<dbReference type="EC" id="6.3.4.13" evidence="4 14"/>
<keyword evidence="9 15" id="KW-0067">ATP-binding</keyword>
<dbReference type="PROSITE" id="PS00184">
    <property type="entry name" value="GARS"/>
    <property type="match status" value="1"/>
</dbReference>
<dbReference type="NCBIfam" id="TIGR00877">
    <property type="entry name" value="purD"/>
    <property type="match status" value="1"/>
</dbReference>
<keyword evidence="6" id="KW-0479">Metal-binding</keyword>
<dbReference type="AlphaFoldDB" id="A0A1I5PFF9"/>
<comment type="similarity">
    <text evidence="11 14">Belongs to the GARS family.</text>
</comment>
<dbReference type="SUPFAM" id="SSF51246">
    <property type="entry name" value="Rudiment single hybrid motif"/>
    <property type="match status" value="1"/>
</dbReference>
<dbReference type="Pfam" id="PF02843">
    <property type="entry name" value="GARS_C"/>
    <property type="match status" value="1"/>
</dbReference>
<dbReference type="InterPro" id="IPR011054">
    <property type="entry name" value="Rudment_hybrid_motif"/>
</dbReference>
<comment type="catalytic activity">
    <reaction evidence="14">
        <text>5-phospho-beta-D-ribosylamine + glycine + ATP = N(1)-(5-phospho-beta-D-ribosyl)glycinamide + ADP + phosphate + H(+)</text>
        <dbReference type="Rhea" id="RHEA:17453"/>
        <dbReference type="ChEBI" id="CHEBI:15378"/>
        <dbReference type="ChEBI" id="CHEBI:30616"/>
        <dbReference type="ChEBI" id="CHEBI:43474"/>
        <dbReference type="ChEBI" id="CHEBI:57305"/>
        <dbReference type="ChEBI" id="CHEBI:58681"/>
        <dbReference type="ChEBI" id="CHEBI:143788"/>
        <dbReference type="ChEBI" id="CHEBI:456216"/>
        <dbReference type="EC" id="6.3.4.13"/>
    </reaction>
</comment>
<dbReference type="InterPro" id="IPR037123">
    <property type="entry name" value="PRibGlycinamide_synth_C_sf"/>
</dbReference>
<dbReference type="SMART" id="SM01210">
    <property type="entry name" value="GARS_C"/>
    <property type="match status" value="1"/>
</dbReference>
<dbReference type="UniPathway" id="UPA00074">
    <property type="reaction ID" value="UER00125"/>
</dbReference>
<dbReference type="STRING" id="1884432.SAMN05518683_10499"/>
<protein>
    <recommendedName>
        <fullName evidence="4 14">Phosphoribosylamine--glycine ligase</fullName>
        <ecNumber evidence="4 14">6.3.4.13</ecNumber>
    </recommendedName>
    <alternativeName>
        <fullName evidence="14">GARS</fullName>
    </alternativeName>
    <alternativeName>
        <fullName evidence="12 14">Glycinamide ribonucleotide synthetase</fullName>
    </alternativeName>
    <alternativeName>
        <fullName evidence="13 14">Phosphoribosylglycinamide synthetase</fullName>
    </alternativeName>
</protein>
<dbReference type="SMART" id="SM01209">
    <property type="entry name" value="GARS_A"/>
    <property type="match status" value="1"/>
</dbReference>
<keyword evidence="8 14" id="KW-0658">Purine biosynthesis</keyword>
<keyword evidence="18" id="KW-1185">Reference proteome</keyword>
<dbReference type="FunFam" id="3.40.50.20:FF:000006">
    <property type="entry name" value="Phosphoribosylamine--glycine ligase, chloroplastic"/>
    <property type="match status" value="1"/>
</dbReference>
<dbReference type="GO" id="GO:0006189">
    <property type="term" value="P:'de novo' IMP biosynthetic process"/>
    <property type="evidence" value="ECO:0007669"/>
    <property type="project" value="UniProtKB-UniRule"/>
</dbReference>
<comment type="cofactor">
    <cofactor evidence="2">
        <name>Mg(2+)</name>
        <dbReference type="ChEBI" id="CHEBI:18420"/>
    </cofactor>
</comment>
<dbReference type="GO" id="GO:0005524">
    <property type="term" value="F:ATP binding"/>
    <property type="evidence" value="ECO:0007669"/>
    <property type="project" value="UniProtKB-UniRule"/>
</dbReference>
<feature type="domain" description="ATP-grasp" evidence="16">
    <location>
        <begin position="107"/>
        <end position="313"/>
    </location>
</feature>
<comment type="pathway">
    <text evidence="3 14">Purine metabolism; IMP biosynthesis via de novo pathway; N(1)-(5-phospho-D-ribosyl)glycinamide from 5-phospho-alpha-D-ribose 1-diphosphate: step 2/2.</text>
</comment>
<evidence type="ECO:0000259" key="16">
    <source>
        <dbReference type="PROSITE" id="PS50975"/>
    </source>
</evidence>
<evidence type="ECO:0000256" key="6">
    <source>
        <dbReference type="ARBA" id="ARBA00022723"/>
    </source>
</evidence>
<dbReference type="EMBL" id="FOXD01000004">
    <property type="protein sequence ID" value="SFP32607.1"/>
    <property type="molecule type" value="Genomic_DNA"/>
</dbReference>
<dbReference type="RefSeq" id="WP_093335705.1">
    <property type="nucleotide sequence ID" value="NZ_FOXD01000004.1"/>
</dbReference>
<reference evidence="18" key="1">
    <citation type="submission" date="2016-10" db="EMBL/GenBank/DDBJ databases">
        <authorList>
            <person name="Varghese N."/>
            <person name="Submissions S."/>
        </authorList>
    </citation>
    <scope>NUCLEOTIDE SEQUENCE [LARGE SCALE GENOMIC DNA]</scope>
    <source>
        <strain evidence="18">S7</strain>
    </source>
</reference>
<evidence type="ECO:0000256" key="5">
    <source>
        <dbReference type="ARBA" id="ARBA00022598"/>
    </source>
</evidence>